<comment type="similarity">
    <text evidence="1">Belongs to the elongation factor P family.</text>
</comment>
<reference evidence="4 5" key="1">
    <citation type="journal article" date="2016" name="Nat. Commun.">
        <title>Thousands of microbial genomes shed light on interconnected biogeochemical processes in an aquifer system.</title>
        <authorList>
            <person name="Anantharaman K."/>
            <person name="Brown C.T."/>
            <person name="Hug L.A."/>
            <person name="Sharon I."/>
            <person name="Castelle C.J."/>
            <person name="Probst A.J."/>
            <person name="Thomas B.C."/>
            <person name="Singh A."/>
            <person name="Wilkins M.J."/>
            <person name="Karaoz U."/>
            <person name="Brodie E.L."/>
            <person name="Williams K.H."/>
            <person name="Hubbard S.S."/>
            <person name="Banfield J.F."/>
        </authorList>
    </citation>
    <scope>NUCLEOTIDE SEQUENCE [LARGE SCALE GENOMIC DNA]</scope>
</reference>
<dbReference type="InterPro" id="IPR012340">
    <property type="entry name" value="NA-bd_OB-fold"/>
</dbReference>
<evidence type="ECO:0000259" key="2">
    <source>
        <dbReference type="SMART" id="SM00841"/>
    </source>
</evidence>
<name>A0A1G2L7X3_9BACT</name>
<dbReference type="Pfam" id="PF09285">
    <property type="entry name" value="Elong-fact-P_C"/>
    <property type="match status" value="1"/>
</dbReference>
<dbReference type="Gene3D" id="2.40.50.140">
    <property type="entry name" value="Nucleic acid-binding proteins"/>
    <property type="match status" value="2"/>
</dbReference>
<dbReference type="FunFam" id="2.40.50.140:FF:000004">
    <property type="entry name" value="Elongation factor P"/>
    <property type="match status" value="1"/>
</dbReference>
<evidence type="ECO:0008006" key="6">
    <source>
        <dbReference type="Google" id="ProtNLM"/>
    </source>
</evidence>
<dbReference type="InterPro" id="IPR015365">
    <property type="entry name" value="Elong-fact-P_C"/>
</dbReference>
<dbReference type="InterPro" id="IPR013852">
    <property type="entry name" value="Transl_elong_P/YeiP_CS"/>
</dbReference>
<dbReference type="Pfam" id="PF08207">
    <property type="entry name" value="EFP_N"/>
    <property type="match status" value="1"/>
</dbReference>
<dbReference type="Gene3D" id="2.30.30.30">
    <property type="match status" value="1"/>
</dbReference>
<protein>
    <recommendedName>
        <fullName evidence="6">Elongation factor P</fullName>
    </recommendedName>
</protein>
<feature type="domain" description="Translation elongation factor P/YeiP central" evidence="3">
    <location>
        <begin position="67"/>
        <end position="122"/>
    </location>
</feature>
<dbReference type="InterPro" id="IPR001059">
    <property type="entry name" value="Transl_elong_P/YeiP_cen"/>
</dbReference>
<dbReference type="Proteomes" id="UP000176510">
    <property type="component" value="Unassembled WGS sequence"/>
</dbReference>
<sequence>MLAYTDLKKGTAFIWNDKPYEVLESSFSRMQQRKAVVSAKIRDLTTGKILETSFQPSNQFQEADIEKRTLNFLYYHRGEYVFSNPANPKERFVLDEEAVGQNKQWLKKETSVTALFFGEKLLTFTVPVKMDLKVTETPPGVQGDRAQGGTKAATLETGAVIQVPLFINQDDIVRVNTETSEYAERMEKAG</sequence>
<organism evidence="4 5">
    <name type="scientific">Candidatus Sungbacteria bacterium RIFCSPLOWO2_01_FULL_54_21</name>
    <dbReference type="NCBI Taxonomy" id="1802279"/>
    <lineage>
        <taxon>Bacteria</taxon>
        <taxon>Candidatus Sungiibacteriota</taxon>
    </lineage>
</organism>
<dbReference type="SMART" id="SM01185">
    <property type="entry name" value="EFP"/>
    <property type="match status" value="1"/>
</dbReference>
<dbReference type="EMBL" id="MHQR01000030">
    <property type="protein sequence ID" value="OHA06911.1"/>
    <property type="molecule type" value="Genomic_DNA"/>
</dbReference>
<evidence type="ECO:0000313" key="4">
    <source>
        <dbReference type="EMBL" id="OHA06911.1"/>
    </source>
</evidence>
<evidence type="ECO:0000259" key="3">
    <source>
        <dbReference type="SMART" id="SM01185"/>
    </source>
</evidence>
<dbReference type="SMART" id="SM00841">
    <property type="entry name" value="Elong-fact-P_C"/>
    <property type="match status" value="1"/>
</dbReference>
<dbReference type="NCBIfam" id="NF001810">
    <property type="entry name" value="PRK00529.1"/>
    <property type="match status" value="1"/>
</dbReference>
<accession>A0A1G2L7X3</accession>
<dbReference type="STRING" id="1802279.A3B34_03575"/>
<feature type="domain" description="Elongation factor P C-terminal" evidence="2">
    <location>
        <begin position="130"/>
        <end position="185"/>
    </location>
</feature>
<dbReference type="SUPFAM" id="SSF50104">
    <property type="entry name" value="Translation proteins SH3-like domain"/>
    <property type="match status" value="1"/>
</dbReference>
<comment type="caution">
    <text evidence="4">The sequence shown here is derived from an EMBL/GenBank/DDBJ whole genome shotgun (WGS) entry which is preliminary data.</text>
</comment>
<dbReference type="InterPro" id="IPR020599">
    <property type="entry name" value="Transl_elong_fac_P/YeiP"/>
</dbReference>
<dbReference type="GO" id="GO:0003746">
    <property type="term" value="F:translation elongation factor activity"/>
    <property type="evidence" value="ECO:0007669"/>
    <property type="project" value="InterPro"/>
</dbReference>
<dbReference type="PANTHER" id="PTHR30053">
    <property type="entry name" value="ELONGATION FACTOR P"/>
    <property type="match status" value="1"/>
</dbReference>
<proteinExistence type="inferred from homology"/>
<dbReference type="GO" id="GO:0043043">
    <property type="term" value="P:peptide biosynthetic process"/>
    <property type="evidence" value="ECO:0007669"/>
    <property type="project" value="InterPro"/>
</dbReference>
<evidence type="ECO:0000256" key="1">
    <source>
        <dbReference type="ARBA" id="ARBA00009479"/>
    </source>
</evidence>
<dbReference type="CDD" id="cd05794">
    <property type="entry name" value="S1_EF-P_repeat_2"/>
    <property type="match status" value="1"/>
</dbReference>
<dbReference type="GO" id="GO:0005829">
    <property type="term" value="C:cytosol"/>
    <property type="evidence" value="ECO:0007669"/>
    <property type="project" value="UniProtKB-ARBA"/>
</dbReference>
<dbReference type="InterPro" id="IPR013185">
    <property type="entry name" value="Transl_elong_KOW-like"/>
</dbReference>
<dbReference type="InterPro" id="IPR014722">
    <property type="entry name" value="Rib_uL2_dom2"/>
</dbReference>
<dbReference type="PANTHER" id="PTHR30053:SF12">
    <property type="entry name" value="ELONGATION FACTOR P (EF-P) FAMILY PROTEIN"/>
    <property type="match status" value="1"/>
</dbReference>
<dbReference type="InterPro" id="IPR008991">
    <property type="entry name" value="Translation_prot_SH3-like_sf"/>
</dbReference>
<dbReference type="PIRSF" id="PIRSF005901">
    <property type="entry name" value="EF-P"/>
    <property type="match status" value="1"/>
</dbReference>
<dbReference type="PROSITE" id="PS01275">
    <property type="entry name" value="EFP"/>
    <property type="match status" value="1"/>
</dbReference>
<dbReference type="AlphaFoldDB" id="A0A1G2L7X3"/>
<dbReference type="SUPFAM" id="SSF50249">
    <property type="entry name" value="Nucleic acid-binding proteins"/>
    <property type="match status" value="1"/>
</dbReference>
<gene>
    <name evidence="4" type="ORF">A3B34_03575</name>
</gene>
<evidence type="ECO:0000313" key="5">
    <source>
        <dbReference type="Proteomes" id="UP000176510"/>
    </source>
</evidence>